<dbReference type="InterPro" id="IPR059049">
    <property type="entry name" value="TSEN34_N"/>
</dbReference>
<dbReference type="SUPFAM" id="SSF53032">
    <property type="entry name" value="tRNA-intron endonuclease catalytic domain-like"/>
    <property type="match status" value="1"/>
</dbReference>
<evidence type="ECO:0000259" key="7">
    <source>
        <dbReference type="Pfam" id="PF26577"/>
    </source>
</evidence>
<evidence type="ECO:0000256" key="1">
    <source>
        <dbReference type="ARBA" id="ARBA00008078"/>
    </source>
</evidence>
<sequence length="262" mass="30019">MAIDLIFFNDGILVFDVEHWIELRKTYRIIGEIIGNTAFVPSLPLKINPEEVLLLLDKGIVNVLRITSASSDPTVSQQKLMHFENELLQSQATEYKKSRRIQLESMLDKIVAKRRETGDTRSPEEILNEEIEKSTIVTKSNMIWPISLKPFNFSQFVSEPVNMEEVSKFSTKLKKLVYKDLWEKQYYITQGDKFGGDFLVYLGDPICHHAIFIVRCVESEQKISPSEIVAFGRLGTSVRKKAVLASLLDDKVSYVTINWIDA</sequence>
<feature type="domain" description="TSEN34 N-terminal" evidence="7">
    <location>
        <begin position="7"/>
        <end position="63"/>
    </location>
</feature>
<organism evidence="8 9">
    <name type="scientific">Molorchus minor</name>
    <dbReference type="NCBI Taxonomy" id="1323400"/>
    <lineage>
        <taxon>Eukaryota</taxon>
        <taxon>Metazoa</taxon>
        <taxon>Ecdysozoa</taxon>
        <taxon>Arthropoda</taxon>
        <taxon>Hexapoda</taxon>
        <taxon>Insecta</taxon>
        <taxon>Pterygota</taxon>
        <taxon>Neoptera</taxon>
        <taxon>Endopterygota</taxon>
        <taxon>Coleoptera</taxon>
        <taxon>Polyphaga</taxon>
        <taxon>Cucujiformia</taxon>
        <taxon>Chrysomeloidea</taxon>
        <taxon>Cerambycidae</taxon>
        <taxon>Lamiinae</taxon>
        <taxon>Monochamini</taxon>
        <taxon>Molorchus</taxon>
    </lineage>
</organism>
<protein>
    <recommendedName>
        <fullName evidence="2">tRNA-intron lyase</fullName>
        <ecNumber evidence="2">4.6.1.16</ecNumber>
    </recommendedName>
</protein>
<dbReference type="InterPro" id="IPR006677">
    <property type="entry name" value="tRNA_intron_Endonuc_cat-like"/>
</dbReference>
<comment type="catalytic activity">
    <reaction evidence="5">
        <text>pretRNA = a 3'-half-tRNA molecule with a 5'-OH end + a 5'-half-tRNA molecule with a 2',3'-cyclic phosphate end + an intron with a 2',3'-cyclic phosphate and a 5'-hydroxyl terminus.</text>
        <dbReference type="EC" id="4.6.1.16"/>
    </reaction>
</comment>
<dbReference type="Proteomes" id="UP001162164">
    <property type="component" value="Unassembled WGS sequence"/>
</dbReference>
<accession>A0ABQ9JEZ3</accession>
<dbReference type="Gene3D" id="3.40.1350.10">
    <property type="match status" value="1"/>
</dbReference>
<dbReference type="Pfam" id="PF26577">
    <property type="entry name" value="TSEN34_N"/>
    <property type="match status" value="1"/>
</dbReference>
<evidence type="ECO:0000256" key="2">
    <source>
        <dbReference type="ARBA" id="ARBA00012573"/>
    </source>
</evidence>
<dbReference type="PANTHER" id="PTHR13070:SF0">
    <property type="entry name" value="TRNA-SPLICING ENDONUCLEASE SUBUNIT SEN34"/>
    <property type="match status" value="1"/>
</dbReference>
<evidence type="ECO:0000256" key="4">
    <source>
        <dbReference type="ARBA" id="ARBA00023239"/>
    </source>
</evidence>
<comment type="caution">
    <text evidence="8">The sequence shown here is derived from an EMBL/GenBank/DDBJ whole genome shotgun (WGS) entry which is preliminary data.</text>
</comment>
<comment type="similarity">
    <text evidence="1">Belongs to the tRNA-intron endonuclease family.</text>
</comment>
<evidence type="ECO:0000259" key="6">
    <source>
        <dbReference type="Pfam" id="PF01974"/>
    </source>
</evidence>
<keyword evidence="3" id="KW-0819">tRNA processing</keyword>
<dbReference type="InterPro" id="IPR036167">
    <property type="entry name" value="tRNA_intron_Endo_cat-like_sf"/>
</dbReference>
<keyword evidence="4" id="KW-0456">Lyase</keyword>
<evidence type="ECO:0000313" key="8">
    <source>
        <dbReference type="EMBL" id="KAJ8976575.1"/>
    </source>
</evidence>
<reference evidence="8" key="1">
    <citation type="journal article" date="2023" name="Insect Mol. Biol.">
        <title>Genome sequencing provides insights into the evolution of gene families encoding plant cell wall-degrading enzymes in longhorned beetles.</title>
        <authorList>
            <person name="Shin N.R."/>
            <person name="Okamura Y."/>
            <person name="Kirsch R."/>
            <person name="Pauchet Y."/>
        </authorList>
    </citation>
    <scope>NUCLEOTIDE SEQUENCE</scope>
    <source>
        <strain evidence="8">MMC_N1</strain>
    </source>
</reference>
<dbReference type="InterPro" id="IPR011856">
    <property type="entry name" value="tRNA_endonuc-like_dom_sf"/>
</dbReference>
<name>A0ABQ9JEZ3_9CUCU</name>
<evidence type="ECO:0000256" key="5">
    <source>
        <dbReference type="ARBA" id="ARBA00034031"/>
    </source>
</evidence>
<dbReference type="EMBL" id="JAPWTJ010000653">
    <property type="protein sequence ID" value="KAJ8976575.1"/>
    <property type="molecule type" value="Genomic_DNA"/>
</dbReference>
<keyword evidence="9" id="KW-1185">Reference proteome</keyword>
<feature type="domain" description="tRNA intron endonuclease catalytic" evidence="6">
    <location>
        <begin position="174"/>
        <end position="251"/>
    </location>
</feature>
<dbReference type="Pfam" id="PF01974">
    <property type="entry name" value="tRNA_int_endo"/>
    <property type="match status" value="1"/>
</dbReference>
<evidence type="ECO:0000313" key="9">
    <source>
        <dbReference type="Proteomes" id="UP001162164"/>
    </source>
</evidence>
<dbReference type="EC" id="4.6.1.16" evidence="2"/>
<gene>
    <name evidence="8" type="ORF">NQ317_010739</name>
</gene>
<dbReference type="PANTHER" id="PTHR13070">
    <property type="entry name" value="TRNA-SPLICING ENDONUCLEASE SUBUNIT SEN34-RELATED"/>
    <property type="match status" value="1"/>
</dbReference>
<proteinExistence type="inferred from homology"/>
<dbReference type="CDD" id="cd22363">
    <property type="entry name" value="tRNA-intron_lyase_C"/>
    <property type="match status" value="1"/>
</dbReference>
<evidence type="ECO:0000256" key="3">
    <source>
        <dbReference type="ARBA" id="ARBA00022694"/>
    </source>
</evidence>